<evidence type="ECO:0000256" key="1">
    <source>
        <dbReference type="ARBA" id="ARBA00022987"/>
    </source>
</evidence>
<keyword evidence="1" id="KW-0304">Gas vesicle</keyword>
<comment type="similarity">
    <text evidence="3">Belongs to the gas vesicle GvpF/GvpL family.</text>
</comment>
<sequence>MTATATSVELQPAPGHGWFVYGVVEAGSRLPEGLTGVEDSPVHLVPHGPLAAVVGEIDLDRTSGRRGDLLAYTEVLNALAGQMPVAPVQFGSVLLDTESVVADLLDPREEELSGLLTDLAGRAQFTLRASFHEPVVLAEVVAEDPEVRRLHEHTRDLPEDAAYPERVRLGELVARAMEAKREAEAEALLEAVLPYAAAYSQRSGGGLDHVVDVALLVDDDRRADFERFLEELAEAVHERVRLRLVGPVAAYDFVGSEGWA</sequence>
<evidence type="ECO:0000313" key="4">
    <source>
        <dbReference type="EMBL" id="NYD40397.1"/>
    </source>
</evidence>
<evidence type="ECO:0000256" key="3">
    <source>
        <dbReference type="ARBA" id="ARBA00035643"/>
    </source>
</evidence>
<organism evidence="4 5">
    <name type="scientific">Nocardioides panaciterrulae</name>
    <dbReference type="NCBI Taxonomy" id="661492"/>
    <lineage>
        <taxon>Bacteria</taxon>
        <taxon>Bacillati</taxon>
        <taxon>Actinomycetota</taxon>
        <taxon>Actinomycetes</taxon>
        <taxon>Propionibacteriales</taxon>
        <taxon>Nocardioidaceae</taxon>
        <taxon>Nocardioides</taxon>
    </lineage>
</organism>
<dbReference type="PANTHER" id="PTHR36852:SF1">
    <property type="entry name" value="PROTEIN GVPL 2"/>
    <property type="match status" value="1"/>
</dbReference>
<keyword evidence="5" id="KW-1185">Reference proteome</keyword>
<comment type="subcellular location">
    <subcellularLocation>
        <location evidence="2">Gas vesicle</location>
    </subcellularLocation>
</comment>
<protein>
    <recommendedName>
        <fullName evidence="6">GvpL/GvpF family gas vesicle protein</fullName>
    </recommendedName>
</protein>
<dbReference type="EMBL" id="JACCBG010000001">
    <property type="protein sequence ID" value="NYD40397.1"/>
    <property type="molecule type" value="Genomic_DNA"/>
</dbReference>
<dbReference type="Pfam" id="PF06386">
    <property type="entry name" value="GvpL_GvpF"/>
    <property type="match status" value="1"/>
</dbReference>
<reference evidence="4 5" key="1">
    <citation type="submission" date="2020-07" db="EMBL/GenBank/DDBJ databases">
        <title>Sequencing the genomes of 1000 actinobacteria strains.</title>
        <authorList>
            <person name="Klenk H.-P."/>
        </authorList>
    </citation>
    <scope>NUCLEOTIDE SEQUENCE [LARGE SCALE GENOMIC DNA]</scope>
    <source>
        <strain evidence="4 5">DSM 21350</strain>
    </source>
</reference>
<dbReference type="Proteomes" id="UP000535511">
    <property type="component" value="Unassembled WGS sequence"/>
</dbReference>
<evidence type="ECO:0000256" key="2">
    <source>
        <dbReference type="ARBA" id="ARBA00035108"/>
    </source>
</evidence>
<dbReference type="GO" id="GO:0031411">
    <property type="term" value="C:gas vesicle"/>
    <property type="evidence" value="ECO:0007669"/>
    <property type="project" value="UniProtKB-SubCell"/>
</dbReference>
<evidence type="ECO:0000313" key="5">
    <source>
        <dbReference type="Proteomes" id="UP000535511"/>
    </source>
</evidence>
<name>A0A7Y9E3P8_9ACTN</name>
<dbReference type="RefSeq" id="WP_179662293.1">
    <property type="nucleotide sequence ID" value="NZ_JACCBG010000001.1"/>
</dbReference>
<gene>
    <name evidence="4" type="ORF">BJZ21_000480</name>
</gene>
<proteinExistence type="inferred from homology"/>
<evidence type="ECO:0008006" key="6">
    <source>
        <dbReference type="Google" id="ProtNLM"/>
    </source>
</evidence>
<dbReference type="InterPro" id="IPR009430">
    <property type="entry name" value="GvpL/GvpF"/>
</dbReference>
<accession>A0A7Y9E3P8</accession>
<dbReference type="PANTHER" id="PTHR36852">
    <property type="entry name" value="PROTEIN GVPL 2"/>
    <property type="match status" value="1"/>
</dbReference>
<comment type="caution">
    <text evidence="4">The sequence shown here is derived from an EMBL/GenBank/DDBJ whole genome shotgun (WGS) entry which is preliminary data.</text>
</comment>
<dbReference type="GO" id="GO:0031412">
    <property type="term" value="P:gas vesicle organization"/>
    <property type="evidence" value="ECO:0007669"/>
    <property type="project" value="InterPro"/>
</dbReference>
<dbReference type="AlphaFoldDB" id="A0A7Y9E3P8"/>